<gene>
    <name evidence="2" type="ORF">D9758_006291</name>
</gene>
<keyword evidence="3" id="KW-1185">Reference proteome</keyword>
<dbReference type="Proteomes" id="UP000559256">
    <property type="component" value="Unassembled WGS sequence"/>
</dbReference>
<evidence type="ECO:0000256" key="1">
    <source>
        <dbReference type="SAM" id="MobiDB-lite"/>
    </source>
</evidence>
<protein>
    <submittedName>
        <fullName evidence="2">Uncharacterized protein</fullName>
    </submittedName>
</protein>
<feature type="compositionally biased region" description="Basic and acidic residues" evidence="1">
    <location>
        <begin position="14"/>
        <end position="28"/>
    </location>
</feature>
<evidence type="ECO:0000313" key="3">
    <source>
        <dbReference type="Proteomes" id="UP000559256"/>
    </source>
</evidence>
<reference evidence="2 3" key="1">
    <citation type="journal article" date="2020" name="ISME J.">
        <title>Uncovering the hidden diversity of litter-decomposition mechanisms in mushroom-forming fungi.</title>
        <authorList>
            <person name="Floudas D."/>
            <person name="Bentzer J."/>
            <person name="Ahren D."/>
            <person name="Johansson T."/>
            <person name="Persson P."/>
            <person name="Tunlid A."/>
        </authorList>
    </citation>
    <scope>NUCLEOTIDE SEQUENCE [LARGE SCALE GENOMIC DNA]</scope>
    <source>
        <strain evidence="2 3">CBS 291.85</strain>
    </source>
</reference>
<sequence length="245" mass="26370">MDPPESLEKIFQRVEEESERRAQEEKGLETPQLGDRLKALSPTPSSSSLRTRSRRRGSVSISRFGQLDELTRKPSSDNISIPPKSPTIISTLAAQSTFYKHHGENGSYDSVNSVEEEDERAHAEDAHQVTQVHRIAPRQSISRTVGSLIPRRLSRASRQVIAETNAAGDVVIGVSVEAATVEAEGGAGEAVQATVHAPGLRPKASKASLVSLGSGSGGGWLHKAKSFTGKFRRKSKPVLTTDSVT</sequence>
<feature type="region of interest" description="Disordered" evidence="1">
    <location>
        <begin position="14"/>
        <end position="85"/>
    </location>
</feature>
<dbReference type="EMBL" id="JAACJM010000056">
    <property type="protein sequence ID" value="KAF5355451.1"/>
    <property type="molecule type" value="Genomic_DNA"/>
</dbReference>
<proteinExistence type="predicted"/>
<accession>A0A8H5FZZ4</accession>
<feature type="region of interest" description="Disordered" evidence="1">
    <location>
        <begin position="101"/>
        <end position="130"/>
    </location>
</feature>
<organism evidence="2 3">
    <name type="scientific">Tetrapyrgos nigripes</name>
    <dbReference type="NCBI Taxonomy" id="182062"/>
    <lineage>
        <taxon>Eukaryota</taxon>
        <taxon>Fungi</taxon>
        <taxon>Dikarya</taxon>
        <taxon>Basidiomycota</taxon>
        <taxon>Agaricomycotina</taxon>
        <taxon>Agaricomycetes</taxon>
        <taxon>Agaricomycetidae</taxon>
        <taxon>Agaricales</taxon>
        <taxon>Marasmiineae</taxon>
        <taxon>Marasmiaceae</taxon>
        <taxon>Tetrapyrgos</taxon>
    </lineage>
</organism>
<feature type="compositionally biased region" description="Low complexity" evidence="1">
    <location>
        <begin position="40"/>
        <end position="50"/>
    </location>
</feature>
<dbReference type="OrthoDB" id="3191896at2759"/>
<name>A0A8H5FZZ4_9AGAR</name>
<evidence type="ECO:0000313" key="2">
    <source>
        <dbReference type="EMBL" id="KAF5355451.1"/>
    </source>
</evidence>
<dbReference type="AlphaFoldDB" id="A0A8H5FZZ4"/>
<comment type="caution">
    <text evidence="2">The sequence shown here is derived from an EMBL/GenBank/DDBJ whole genome shotgun (WGS) entry which is preliminary data.</text>
</comment>